<reference evidence="2" key="1">
    <citation type="submission" date="2020-10" db="EMBL/GenBank/DDBJ databases">
        <title>Mucilaginibacter mali sp. nov., isolated from rhizosphere soil of apple orchard.</title>
        <authorList>
            <person name="Lee J.-S."/>
            <person name="Kim H.S."/>
            <person name="Kim J.-S."/>
        </authorList>
    </citation>
    <scope>NUCLEOTIDE SEQUENCE</scope>
    <source>
        <strain evidence="2">KCTC 22746</strain>
    </source>
</reference>
<keyword evidence="2" id="KW-0378">Hydrolase</keyword>
<evidence type="ECO:0000313" key="2">
    <source>
        <dbReference type="EMBL" id="MBE9663089.1"/>
    </source>
</evidence>
<gene>
    <name evidence="2" type="ORF">IRJ16_14465</name>
</gene>
<dbReference type="Pfam" id="PF13391">
    <property type="entry name" value="HNH_2"/>
    <property type="match status" value="1"/>
</dbReference>
<dbReference type="AlphaFoldDB" id="A0A929L242"/>
<dbReference type="InterPro" id="IPR003615">
    <property type="entry name" value="HNH_nuc"/>
</dbReference>
<accession>A0A929L242</accession>
<evidence type="ECO:0000259" key="1">
    <source>
        <dbReference type="Pfam" id="PF13391"/>
    </source>
</evidence>
<organism evidence="2 3">
    <name type="scientific">Mucilaginibacter myungsuensis</name>
    <dbReference type="NCBI Taxonomy" id="649104"/>
    <lineage>
        <taxon>Bacteria</taxon>
        <taxon>Pseudomonadati</taxon>
        <taxon>Bacteroidota</taxon>
        <taxon>Sphingobacteriia</taxon>
        <taxon>Sphingobacteriales</taxon>
        <taxon>Sphingobacteriaceae</taxon>
        <taxon>Mucilaginibacter</taxon>
    </lineage>
</organism>
<dbReference type="RefSeq" id="WP_194112316.1">
    <property type="nucleotide sequence ID" value="NZ_JADFFL010000005.1"/>
</dbReference>
<dbReference type="EMBL" id="JADFFL010000005">
    <property type="protein sequence ID" value="MBE9663089.1"/>
    <property type="molecule type" value="Genomic_DNA"/>
</dbReference>
<comment type="caution">
    <text evidence="2">The sequence shown here is derived from an EMBL/GenBank/DDBJ whole genome shotgun (WGS) entry which is preliminary data.</text>
</comment>
<name>A0A929L242_9SPHI</name>
<dbReference type="Proteomes" id="UP000622475">
    <property type="component" value="Unassembled WGS sequence"/>
</dbReference>
<protein>
    <submittedName>
        <fullName evidence="2">HNH endonuclease</fullName>
    </submittedName>
</protein>
<dbReference type="GO" id="GO:0004519">
    <property type="term" value="F:endonuclease activity"/>
    <property type="evidence" value="ECO:0007669"/>
    <property type="project" value="UniProtKB-KW"/>
</dbReference>
<keyword evidence="2" id="KW-0540">Nuclease</keyword>
<sequence>METNLWVFKSFEGTRSFGGNEGYADRAELHYVYDSTVFNHNKVKAGDSVIIVDKKHVKGLAIIAEVIIQPQTPKRQYSCPECQTRRLASRKSLQPRYRCKNGHGFDEPISATVYVDQYIAKYASGYQAIKEQIPARLIANYYLNYNAYYSIQAARQELLSDRFKDISNLLTRSIHIPGDNYVPSISDMRDYKLLKLAIRPAQAAFRSQLIIRHGSRCMISNCDIAEALDACHIAPYLGPEDNHLENGLILRKDLHALFDADLIGIHPQNLTISVAQKLKQSSYKDLEGVNVLLDHQYCLSIAALKFKWAAFCEENVL</sequence>
<proteinExistence type="predicted"/>
<evidence type="ECO:0000313" key="3">
    <source>
        <dbReference type="Proteomes" id="UP000622475"/>
    </source>
</evidence>
<keyword evidence="2" id="KW-0255">Endonuclease</keyword>
<feature type="domain" description="HNH nuclease" evidence="1">
    <location>
        <begin position="217"/>
        <end position="265"/>
    </location>
</feature>
<keyword evidence="3" id="KW-1185">Reference proteome</keyword>